<dbReference type="AlphaFoldDB" id="A0AAD1XQW6"/>
<sequence>MQIFQVKENFKGNFRLTNSKKQNELDKDIAEYEKVCKLKKFFRFNNKCCSHKNTYLNQESRQSRTRKSYKIFKVKLLCFSCPMKC</sequence>
<evidence type="ECO:0000313" key="1">
    <source>
        <dbReference type="EMBL" id="CAI2377441.1"/>
    </source>
</evidence>
<dbReference type="Proteomes" id="UP001295684">
    <property type="component" value="Unassembled WGS sequence"/>
</dbReference>
<reference evidence="1" key="1">
    <citation type="submission" date="2023-07" db="EMBL/GenBank/DDBJ databases">
        <authorList>
            <consortium name="AG Swart"/>
            <person name="Singh M."/>
            <person name="Singh A."/>
            <person name="Seah K."/>
            <person name="Emmerich C."/>
        </authorList>
    </citation>
    <scope>NUCLEOTIDE SEQUENCE</scope>
    <source>
        <strain evidence="1">DP1</strain>
    </source>
</reference>
<name>A0AAD1XQW6_EUPCR</name>
<dbReference type="EMBL" id="CAMPGE010019082">
    <property type="protein sequence ID" value="CAI2377441.1"/>
    <property type="molecule type" value="Genomic_DNA"/>
</dbReference>
<gene>
    <name evidence="1" type="ORF">ECRASSUSDP1_LOCUS18827</name>
</gene>
<proteinExistence type="predicted"/>
<evidence type="ECO:0000313" key="2">
    <source>
        <dbReference type="Proteomes" id="UP001295684"/>
    </source>
</evidence>
<keyword evidence="2" id="KW-1185">Reference proteome</keyword>
<accession>A0AAD1XQW6</accession>
<comment type="caution">
    <text evidence="1">The sequence shown here is derived from an EMBL/GenBank/DDBJ whole genome shotgun (WGS) entry which is preliminary data.</text>
</comment>
<organism evidence="1 2">
    <name type="scientific">Euplotes crassus</name>
    <dbReference type="NCBI Taxonomy" id="5936"/>
    <lineage>
        <taxon>Eukaryota</taxon>
        <taxon>Sar</taxon>
        <taxon>Alveolata</taxon>
        <taxon>Ciliophora</taxon>
        <taxon>Intramacronucleata</taxon>
        <taxon>Spirotrichea</taxon>
        <taxon>Hypotrichia</taxon>
        <taxon>Euplotida</taxon>
        <taxon>Euplotidae</taxon>
        <taxon>Moneuplotes</taxon>
    </lineage>
</organism>
<protein>
    <submittedName>
        <fullName evidence="1">Uncharacterized protein</fullName>
    </submittedName>
</protein>